<dbReference type="CDD" id="cd17098">
    <property type="entry name" value="FERM_F1_FARP1_like"/>
    <property type="match status" value="1"/>
</dbReference>
<dbReference type="AlphaFoldDB" id="A0A183IUT5"/>
<sequence>MIPQGVGAPPTPRMDAKRRKLMCIKVRMLDDTVGVFHLGHRALGKSLFDEVCRHLNLLECDYFGLEFRDFMGERCWLEKEKSILKQITNAKSDARFYFLVKFCPACPADLEEEYTRYLFALQIKRDLANGLFICNENTAALMASYIVQSECGDYSPEDYPDHSYLSSGRFIPNQSAEFERKVMENHKKLIGMMPSDSDIALLETARRCEFYGVRFHLAKDIEGTPVSLTVLHLGIKVYHQLTCANTFSWAKIRKLSFKRKKFFIKLHPESYAYYKDTIEFVLESRNECKNLWKKCVEHHAFFRCTEVNLPKQHAKLFTRGSSFRYHMFCSCYIEYFVLGVDSSALLPASARIK</sequence>
<proteinExistence type="predicted"/>
<dbReference type="InterPro" id="IPR019748">
    <property type="entry name" value="FERM_central"/>
</dbReference>
<dbReference type="InterPro" id="IPR000798">
    <property type="entry name" value="Ez/rad/moesin-like"/>
</dbReference>
<gene>
    <name evidence="5" type="ORF">SBAD_LOCUS7382</name>
</gene>
<dbReference type="OrthoDB" id="9990815at2759"/>
<evidence type="ECO:0000313" key="5">
    <source>
        <dbReference type="EMBL" id="VDP12903.1"/>
    </source>
</evidence>
<dbReference type="InterPro" id="IPR018979">
    <property type="entry name" value="FERM_N"/>
</dbReference>
<dbReference type="Gene3D" id="1.20.80.10">
    <property type="match status" value="1"/>
</dbReference>
<dbReference type="WBParaSite" id="SBAD_0000765701-mRNA-1">
    <property type="protein sequence ID" value="SBAD_0000765701-mRNA-1"/>
    <property type="gene ID" value="SBAD_0000765701"/>
</dbReference>
<dbReference type="SUPFAM" id="SSF50729">
    <property type="entry name" value="PH domain-like"/>
    <property type="match status" value="1"/>
</dbReference>
<dbReference type="InterPro" id="IPR014352">
    <property type="entry name" value="FERM/acyl-CoA-bd_prot_sf"/>
</dbReference>
<name>A0A183IUT5_9BILA</name>
<dbReference type="FunFam" id="2.30.29.30:FF:000002">
    <property type="entry name" value="Band 4.1-like protein 5 isoform 1"/>
    <property type="match status" value="1"/>
</dbReference>
<dbReference type="GO" id="GO:0005085">
    <property type="term" value="F:guanyl-nucleotide exchange factor activity"/>
    <property type="evidence" value="ECO:0007669"/>
    <property type="project" value="UniProtKB-KW"/>
</dbReference>
<dbReference type="InterPro" id="IPR018980">
    <property type="entry name" value="FERM_PH-like_C"/>
</dbReference>
<dbReference type="FunFam" id="3.10.20.90:FF:000040">
    <property type="entry name" value="FERM, RhoGEF and pleckstrin domain-containing protein"/>
    <property type="match status" value="1"/>
</dbReference>
<dbReference type="SMART" id="SM01196">
    <property type="entry name" value="FERM_C"/>
    <property type="match status" value="1"/>
</dbReference>
<dbReference type="PROSITE" id="PS50057">
    <property type="entry name" value="FERM_3"/>
    <property type="match status" value="1"/>
</dbReference>
<dbReference type="Gene3D" id="2.30.29.30">
    <property type="entry name" value="Pleckstrin-homology domain (PH domain)/Phosphotyrosine-binding domain (PTB)"/>
    <property type="match status" value="1"/>
</dbReference>
<evidence type="ECO:0000313" key="6">
    <source>
        <dbReference type="Proteomes" id="UP000270296"/>
    </source>
</evidence>
<comment type="subcellular location">
    <subcellularLocation>
        <location evidence="1">Cell junction</location>
        <location evidence="1">Adherens junction</location>
    </subcellularLocation>
    <subcellularLocation>
        <location evidence="3">Cell projection</location>
        <location evidence="3">Rhabdomere</location>
    </subcellularLocation>
</comment>
<organism evidence="7">
    <name type="scientific">Soboliphyme baturini</name>
    <dbReference type="NCBI Taxonomy" id="241478"/>
    <lineage>
        <taxon>Eukaryota</taxon>
        <taxon>Metazoa</taxon>
        <taxon>Ecdysozoa</taxon>
        <taxon>Nematoda</taxon>
        <taxon>Enoplea</taxon>
        <taxon>Dorylaimia</taxon>
        <taxon>Dioctophymatida</taxon>
        <taxon>Dioctophymatoidea</taxon>
        <taxon>Soboliphymatidae</taxon>
        <taxon>Soboliphyme</taxon>
    </lineage>
</organism>
<evidence type="ECO:0000256" key="3">
    <source>
        <dbReference type="ARBA" id="ARBA00043944"/>
    </source>
</evidence>
<dbReference type="InterPro" id="IPR000299">
    <property type="entry name" value="FERM_domain"/>
</dbReference>
<reference evidence="5 6" key="2">
    <citation type="submission" date="2018-11" db="EMBL/GenBank/DDBJ databases">
        <authorList>
            <consortium name="Pathogen Informatics"/>
        </authorList>
    </citation>
    <scope>NUCLEOTIDE SEQUENCE [LARGE SCALE GENOMIC DNA]</scope>
</reference>
<dbReference type="InterPro" id="IPR019749">
    <property type="entry name" value="Band_41_domain"/>
</dbReference>
<dbReference type="Pfam" id="PF09380">
    <property type="entry name" value="FERM_C"/>
    <property type="match status" value="1"/>
</dbReference>
<evidence type="ECO:0000256" key="1">
    <source>
        <dbReference type="ARBA" id="ARBA00004536"/>
    </source>
</evidence>
<dbReference type="SUPFAM" id="SSF47031">
    <property type="entry name" value="Second domain of FERM"/>
    <property type="match status" value="1"/>
</dbReference>
<dbReference type="Pfam" id="PF00373">
    <property type="entry name" value="FERM_M"/>
    <property type="match status" value="1"/>
</dbReference>
<dbReference type="SUPFAM" id="SSF54236">
    <property type="entry name" value="Ubiquitin-like"/>
    <property type="match status" value="1"/>
</dbReference>
<dbReference type="CDD" id="cd14473">
    <property type="entry name" value="FERM_B-lobe"/>
    <property type="match status" value="1"/>
</dbReference>
<dbReference type="PRINTS" id="PR00661">
    <property type="entry name" value="ERMFAMILY"/>
</dbReference>
<keyword evidence="6" id="KW-1185">Reference proteome</keyword>
<evidence type="ECO:0000259" key="4">
    <source>
        <dbReference type="PROSITE" id="PS50057"/>
    </source>
</evidence>
<dbReference type="PANTHER" id="PTHR45858:SF5">
    <property type="entry name" value="MOESIN_EZRIN_RADIXIN HOMOLOG 1"/>
    <property type="match status" value="1"/>
</dbReference>
<dbReference type="InterPro" id="IPR029071">
    <property type="entry name" value="Ubiquitin-like_domsf"/>
</dbReference>
<dbReference type="InterPro" id="IPR011993">
    <property type="entry name" value="PH-like_dom_sf"/>
</dbReference>
<dbReference type="Proteomes" id="UP000270296">
    <property type="component" value="Unassembled WGS sequence"/>
</dbReference>
<dbReference type="FunFam" id="1.20.80.10:FF:000005">
    <property type="entry name" value="FERM, RhoGEF and pleckstrin domain-containing protein 1"/>
    <property type="match status" value="1"/>
</dbReference>
<reference evidence="7" key="1">
    <citation type="submission" date="2016-06" db="UniProtKB">
        <authorList>
            <consortium name="WormBaseParasite"/>
        </authorList>
    </citation>
    <scope>IDENTIFICATION</scope>
</reference>
<dbReference type="SMART" id="SM00295">
    <property type="entry name" value="B41"/>
    <property type="match status" value="1"/>
</dbReference>
<dbReference type="InterPro" id="IPR051835">
    <property type="entry name" value="RAC1-GEF"/>
</dbReference>
<dbReference type="GO" id="GO:0008092">
    <property type="term" value="F:cytoskeletal protein binding"/>
    <property type="evidence" value="ECO:0007669"/>
    <property type="project" value="InterPro"/>
</dbReference>
<dbReference type="Pfam" id="PF09379">
    <property type="entry name" value="FERM_N"/>
    <property type="match status" value="1"/>
</dbReference>
<feature type="domain" description="FERM" evidence="4">
    <location>
        <begin position="22"/>
        <end position="306"/>
    </location>
</feature>
<accession>A0A183IUT5</accession>
<dbReference type="InterPro" id="IPR041788">
    <property type="entry name" value="FARP1/FARP2/FRMD7_FERM_C"/>
</dbReference>
<dbReference type="Gene3D" id="3.10.20.90">
    <property type="entry name" value="Phosphatidylinositol 3-kinase Catalytic Subunit, Chain A, domain 1"/>
    <property type="match status" value="1"/>
</dbReference>
<dbReference type="GO" id="GO:0005912">
    <property type="term" value="C:adherens junction"/>
    <property type="evidence" value="ECO:0007669"/>
    <property type="project" value="UniProtKB-SubCell"/>
</dbReference>
<dbReference type="InterPro" id="IPR035963">
    <property type="entry name" value="FERM_2"/>
</dbReference>
<dbReference type="CDD" id="cd13193">
    <property type="entry name" value="FERM_C_FARP1-like"/>
    <property type="match status" value="1"/>
</dbReference>
<dbReference type="PANTHER" id="PTHR45858">
    <property type="entry name" value="FERM DOMAIN CONTAINING PROTEIN"/>
    <property type="match status" value="1"/>
</dbReference>
<protein>
    <submittedName>
        <fullName evidence="7">FERM domain-containing protein</fullName>
    </submittedName>
</protein>
<evidence type="ECO:0000313" key="7">
    <source>
        <dbReference type="WBParaSite" id="SBAD_0000765701-mRNA-1"/>
    </source>
</evidence>
<keyword evidence="2" id="KW-0344">Guanine-nucleotide releasing factor</keyword>
<dbReference type="EMBL" id="UZAM01010575">
    <property type="protein sequence ID" value="VDP12903.1"/>
    <property type="molecule type" value="Genomic_DNA"/>
</dbReference>
<dbReference type="PRINTS" id="PR00935">
    <property type="entry name" value="BAND41"/>
</dbReference>
<evidence type="ECO:0000256" key="2">
    <source>
        <dbReference type="ARBA" id="ARBA00022658"/>
    </source>
</evidence>